<evidence type="ECO:0000313" key="2">
    <source>
        <dbReference type="EMBL" id="CAG8631562.1"/>
    </source>
</evidence>
<evidence type="ECO:0000256" key="1">
    <source>
        <dbReference type="SAM" id="MobiDB-lite"/>
    </source>
</evidence>
<accession>A0A9N9GX59</accession>
<evidence type="ECO:0000313" key="3">
    <source>
        <dbReference type="Proteomes" id="UP000789342"/>
    </source>
</evidence>
<sequence>MTPQHGTPPYNMLDRMPRRDTPPYNVPQNMKPQYYTPPRNTVQQSLSTPHAPQRFLPPPPATVRQRNFCRIICYYNRRYVPHGNATYVDRAATLHEAYNVMILSKREAKCRQDQRNAAKRNTDDATIIYKPRY</sequence>
<protein>
    <submittedName>
        <fullName evidence="2">18141_t:CDS:1</fullName>
    </submittedName>
</protein>
<dbReference type="Proteomes" id="UP000789342">
    <property type="component" value="Unassembled WGS sequence"/>
</dbReference>
<proteinExistence type="predicted"/>
<reference evidence="2" key="1">
    <citation type="submission" date="2021-06" db="EMBL/GenBank/DDBJ databases">
        <authorList>
            <person name="Kallberg Y."/>
            <person name="Tangrot J."/>
            <person name="Rosling A."/>
        </authorList>
    </citation>
    <scope>NUCLEOTIDE SEQUENCE</scope>
    <source>
        <strain evidence="2">CL551</strain>
    </source>
</reference>
<dbReference type="EMBL" id="CAJVPV010008513">
    <property type="protein sequence ID" value="CAG8631562.1"/>
    <property type="molecule type" value="Genomic_DNA"/>
</dbReference>
<comment type="caution">
    <text evidence="2">The sequence shown here is derived from an EMBL/GenBank/DDBJ whole genome shotgun (WGS) entry which is preliminary data.</text>
</comment>
<dbReference type="AlphaFoldDB" id="A0A9N9GX59"/>
<feature type="compositionally biased region" description="Polar residues" evidence="1">
    <location>
        <begin position="38"/>
        <end position="50"/>
    </location>
</feature>
<organism evidence="2 3">
    <name type="scientific">Acaulospora morrowiae</name>
    <dbReference type="NCBI Taxonomy" id="94023"/>
    <lineage>
        <taxon>Eukaryota</taxon>
        <taxon>Fungi</taxon>
        <taxon>Fungi incertae sedis</taxon>
        <taxon>Mucoromycota</taxon>
        <taxon>Glomeromycotina</taxon>
        <taxon>Glomeromycetes</taxon>
        <taxon>Diversisporales</taxon>
        <taxon>Acaulosporaceae</taxon>
        <taxon>Acaulospora</taxon>
    </lineage>
</organism>
<keyword evidence="3" id="KW-1185">Reference proteome</keyword>
<gene>
    <name evidence="2" type="ORF">AMORRO_LOCUS9114</name>
</gene>
<name>A0A9N9GX59_9GLOM</name>
<feature type="region of interest" description="Disordered" evidence="1">
    <location>
        <begin position="1"/>
        <end position="60"/>
    </location>
</feature>